<dbReference type="STRING" id="1123510.GCA_000620025_02215"/>
<keyword evidence="1" id="KW-0031">Aminopeptidase</keyword>
<keyword evidence="1" id="KW-0645">Protease</keyword>
<dbReference type="Proteomes" id="UP000267342">
    <property type="component" value="Chromosome"/>
</dbReference>
<keyword evidence="1" id="KW-0378">Hydrolase</keyword>
<sequence length="125" mass="13547">MSIERFPDIEVYVKGITSDALLAWLQDTLQATLTPAGKGHWRGEGRGEGGAVIPCMIMEKAADGFTSLSMDSDATPWPRDIDCARALHAALGGEVRCSPGGWLPGEEPECYIRLVNGEESTLLWQ</sequence>
<evidence type="ECO:0000313" key="1">
    <source>
        <dbReference type="EMBL" id="BBG29499.1"/>
    </source>
</evidence>
<accession>A0A348HCZ7</accession>
<dbReference type="KEGG" id="zpl:ZBT109_0723"/>
<dbReference type="RefSeq" id="WP_038278352.1">
    <property type="nucleotide sequence ID" value="NZ_AP018933.1"/>
</dbReference>
<evidence type="ECO:0000313" key="2">
    <source>
        <dbReference type="Proteomes" id="UP000267342"/>
    </source>
</evidence>
<dbReference type="AlphaFoldDB" id="A0A348HCZ7"/>
<gene>
    <name evidence="1" type="ORF">ZBT109_0723</name>
</gene>
<reference evidence="1 2" key="1">
    <citation type="submission" date="2018-09" db="EMBL/GenBank/DDBJ databases">
        <title>Zymobacter palmae IAM14233 (=T109) whole genome analysis.</title>
        <authorList>
            <person name="Yanase H."/>
        </authorList>
    </citation>
    <scope>NUCLEOTIDE SEQUENCE [LARGE SCALE GENOMIC DNA]</scope>
    <source>
        <strain evidence="1 2">IAM14233</strain>
    </source>
</reference>
<keyword evidence="2" id="KW-1185">Reference proteome</keyword>
<organism evidence="1 2">
    <name type="scientific">Zymobacter palmae</name>
    <dbReference type="NCBI Taxonomy" id="33074"/>
    <lineage>
        <taxon>Bacteria</taxon>
        <taxon>Pseudomonadati</taxon>
        <taxon>Pseudomonadota</taxon>
        <taxon>Gammaproteobacteria</taxon>
        <taxon>Oceanospirillales</taxon>
        <taxon>Halomonadaceae</taxon>
        <taxon>Zymobacter group</taxon>
        <taxon>Zymobacter</taxon>
    </lineage>
</organism>
<proteinExistence type="predicted"/>
<protein>
    <submittedName>
        <fullName evidence="1">Predicted aminopeptidase</fullName>
    </submittedName>
</protein>
<dbReference type="GO" id="GO:0004177">
    <property type="term" value="F:aminopeptidase activity"/>
    <property type="evidence" value="ECO:0007669"/>
    <property type="project" value="UniProtKB-KW"/>
</dbReference>
<name>A0A348HCZ7_9GAMM</name>
<dbReference type="EMBL" id="AP018933">
    <property type="protein sequence ID" value="BBG29499.1"/>
    <property type="molecule type" value="Genomic_DNA"/>
</dbReference>